<dbReference type="Gene3D" id="4.10.240.10">
    <property type="entry name" value="Zn(2)-C6 fungal-type DNA-binding domain"/>
    <property type="match status" value="1"/>
</dbReference>
<dbReference type="GO" id="GO:0006351">
    <property type="term" value="P:DNA-templated transcription"/>
    <property type="evidence" value="ECO:0007669"/>
    <property type="project" value="InterPro"/>
</dbReference>
<dbReference type="SUPFAM" id="SSF57701">
    <property type="entry name" value="Zn2/Cys6 DNA-binding domain"/>
    <property type="match status" value="1"/>
</dbReference>
<dbReference type="PANTHER" id="PTHR31001:SF56">
    <property type="entry name" value="ZN(2)-C6 FUNGAL-TYPE DOMAIN-CONTAINING PROTEIN"/>
    <property type="match status" value="1"/>
</dbReference>
<evidence type="ECO:0000259" key="6">
    <source>
        <dbReference type="PROSITE" id="PS51379"/>
    </source>
</evidence>
<organism evidence="7 8">
    <name type="scientific">Coniophora puteana (strain RWD-64-598)</name>
    <name type="common">Brown rot fungus</name>
    <dbReference type="NCBI Taxonomy" id="741705"/>
    <lineage>
        <taxon>Eukaryota</taxon>
        <taxon>Fungi</taxon>
        <taxon>Dikarya</taxon>
        <taxon>Basidiomycota</taxon>
        <taxon>Agaricomycotina</taxon>
        <taxon>Agaricomycetes</taxon>
        <taxon>Agaricomycetidae</taxon>
        <taxon>Boletales</taxon>
        <taxon>Coniophorineae</taxon>
        <taxon>Coniophoraceae</taxon>
        <taxon>Coniophora</taxon>
    </lineage>
</organism>
<dbReference type="OrthoDB" id="240216at2759"/>
<gene>
    <name evidence="7" type="ORF">CONPUDRAFT_124424</name>
</gene>
<dbReference type="PROSITE" id="PS50048">
    <property type="entry name" value="ZN2_CY6_FUNGAL_2"/>
    <property type="match status" value="1"/>
</dbReference>
<accession>A0A5M3MQ85</accession>
<evidence type="ECO:0008006" key="9">
    <source>
        <dbReference type="Google" id="ProtNLM"/>
    </source>
</evidence>
<feature type="compositionally biased region" description="Polar residues" evidence="4">
    <location>
        <begin position="44"/>
        <end position="56"/>
    </location>
</feature>
<dbReference type="InterPro" id="IPR001138">
    <property type="entry name" value="Zn2Cys6_DnaBD"/>
</dbReference>
<dbReference type="PROSITE" id="PS51379">
    <property type="entry name" value="4FE4S_FER_2"/>
    <property type="match status" value="1"/>
</dbReference>
<dbReference type="GO" id="GO:0005634">
    <property type="term" value="C:nucleus"/>
    <property type="evidence" value="ECO:0007669"/>
    <property type="project" value="UniProtKB-SubCell"/>
</dbReference>
<dbReference type="PROSITE" id="PS00463">
    <property type="entry name" value="ZN2_CY6_FUNGAL_1"/>
    <property type="match status" value="1"/>
</dbReference>
<dbReference type="KEGG" id="cput:CONPUDRAFT_124424"/>
<dbReference type="GO" id="GO:0000981">
    <property type="term" value="F:DNA-binding transcription factor activity, RNA polymerase II-specific"/>
    <property type="evidence" value="ECO:0007669"/>
    <property type="project" value="InterPro"/>
</dbReference>
<reference evidence="8" key="1">
    <citation type="journal article" date="2012" name="Science">
        <title>The Paleozoic origin of enzymatic lignin decomposition reconstructed from 31 fungal genomes.</title>
        <authorList>
            <person name="Floudas D."/>
            <person name="Binder M."/>
            <person name="Riley R."/>
            <person name="Barry K."/>
            <person name="Blanchette R.A."/>
            <person name="Henrissat B."/>
            <person name="Martinez A.T."/>
            <person name="Otillar R."/>
            <person name="Spatafora J.W."/>
            <person name="Yadav J.S."/>
            <person name="Aerts A."/>
            <person name="Benoit I."/>
            <person name="Boyd A."/>
            <person name="Carlson A."/>
            <person name="Copeland A."/>
            <person name="Coutinho P.M."/>
            <person name="de Vries R.P."/>
            <person name="Ferreira P."/>
            <person name="Findley K."/>
            <person name="Foster B."/>
            <person name="Gaskell J."/>
            <person name="Glotzer D."/>
            <person name="Gorecki P."/>
            <person name="Heitman J."/>
            <person name="Hesse C."/>
            <person name="Hori C."/>
            <person name="Igarashi K."/>
            <person name="Jurgens J.A."/>
            <person name="Kallen N."/>
            <person name="Kersten P."/>
            <person name="Kohler A."/>
            <person name="Kuees U."/>
            <person name="Kumar T.K.A."/>
            <person name="Kuo A."/>
            <person name="LaButti K."/>
            <person name="Larrondo L.F."/>
            <person name="Lindquist E."/>
            <person name="Ling A."/>
            <person name="Lombard V."/>
            <person name="Lucas S."/>
            <person name="Lundell T."/>
            <person name="Martin R."/>
            <person name="McLaughlin D.J."/>
            <person name="Morgenstern I."/>
            <person name="Morin E."/>
            <person name="Murat C."/>
            <person name="Nagy L.G."/>
            <person name="Nolan M."/>
            <person name="Ohm R.A."/>
            <person name="Patyshakuliyeva A."/>
            <person name="Rokas A."/>
            <person name="Ruiz-Duenas F.J."/>
            <person name="Sabat G."/>
            <person name="Salamov A."/>
            <person name="Samejima M."/>
            <person name="Schmutz J."/>
            <person name="Slot J.C."/>
            <person name="St John F."/>
            <person name="Stenlid J."/>
            <person name="Sun H."/>
            <person name="Sun S."/>
            <person name="Syed K."/>
            <person name="Tsang A."/>
            <person name="Wiebenga A."/>
            <person name="Young D."/>
            <person name="Pisabarro A."/>
            <person name="Eastwood D.C."/>
            <person name="Martin F."/>
            <person name="Cullen D."/>
            <person name="Grigoriev I.V."/>
            <person name="Hibbett D.S."/>
        </authorList>
    </citation>
    <scope>NUCLEOTIDE SEQUENCE [LARGE SCALE GENOMIC DNA]</scope>
    <source>
        <strain evidence="8">RWD-64-598 SS2</strain>
    </source>
</reference>
<feature type="compositionally biased region" description="Polar residues" evidence="4">
    <location>
        <begin position="241"/>
        <end position="257"/>
    </location>
</feature>
<dbReference type="SMART" id="SM00906">
    <property type="entry name" value="Fungal_trans"/>
    <property type="match status" value="1"/>
</dbReference>
<protein>
    <recommendedName>
        <fullName evidence="9">Zn(2)-C6 fungal-type domain-containing protein</fullName>
    </recommendedName>
</protein>
<dbReference type="Pfam" id="PF04082">
    <property type="entry name" value="Fungal_trans"/>
    <property type="match status" value="1"/>
</dbReference>
<dbReference type="Proteomes" id="UP000053558">
    <property type="component" value="Unassembled WGS sequence"/>
</dbReference>
<evidence type="ECO:0000259" key="5">
    <source>
        <dbReference type="PROSITE" id="PS50048"/>
    </source>
</evidence>
<feature type="region of interest" description="Disordered" evidence="4">
    <location>
        <begin position="1"/>
        <end position="124"/>
    </location>
</feature>
<dbReference type="InterPro" id="IPR050613">
    <property type="entry name" value="Sec_Metabolite_Reg"/>
</dbReference>
<dbReference type="AlphaFoldDB" id="A0A5M3MQ85"/>
<evidence type="ECO:0000313" key="8">
    <source>
        <dbReference type="Proteomes" id="UP000053558"/>
    </source>
</evidence>
<evidence type="ECO:0000256" key="4">
    <source>
        <dbReference type="SAM" id="MobiDB-lite"/>
    </source>
</evidence>
<keyword evidence="3" id="KW-0539">Nucleus</keyword>
<evidence type="ECO:0000256" key="1">
    <source>
        <dbReference type="ARBA" id="ARBA00004123"/>
    </source>
</evidence>
<comment type="caution">
    <text evidence="7">The sequence shown here is derived from an EMBL/GenBank/DDBJ whole genome shotgun (WGS) entry which is preliminary data.</text>
</comment>
<feature type="region of interest" description="Disordered" evidence="4">
    <location>
        <begin position="230"/>
        <end position="300"/>
    </location>
</feature>
<keyword evidence="8" id="KW-1185">Reference proteome</keyword>
<dbReference type="InterPro" id="IPR017896">
    <property type="entry name" value="4Fe4S_Fe-S-bd"/>
</dbReference>
<feature type="compositionally biased region" description="Basic and acidic residues" evidence="4">
    <location>
        <begin position="10"/>
        <end position="30"/>
    </location>
</feature>
<dbReference type="GeneID" id="19199821"/>
<feature type="region of interest" description="Disordered" evidence="4">
    <location>
        <begin position="771"/>
        <end position="791"/>
    </location>
</feature>
<dbReference type="OMA" id="SYHEWKH"/>
<keyword evidence="2" id="KW-0479">Metal-binding</keyword>
<dbReference type="CDD" id="cd00067">
    <property type="entry name" value="GAL4"/>
    <property type="match status" value="1"/>
</dbReference>
<feature type="domain" description="4Fe-4S ferredoxin-type" evidence="6">
    <location>
        <begin position="134"/>
        <end position="166"/>
    </location>
</feature>
<dbReference type="GO" id="GO:0003677">
    <property type="term" value="F:DNA binding"/>
    <property type="evidence" value="ECO:0007669"/>
    <property type="project" value="InterPro"/>
</dbReference>
<proteinExistence type="predicted"/>
<dbReference type="InterPro" id="IPR007219">
    <property type="entry name" value="XnlR_reg_dom"/>
</dbReference>
<evidence type="ECO:0000313" key="7">
    <source>
        <dbReference type="EMBL" id="EIW81339.1"/>
    </source>
</evidence>
<dbReference type="InterPro" id="IPR036864">
    <property type="entry name" value="Zn2-C6_fun-type_DNA-bd_sf"/>
</dbReference>
<evidence type="ECO:0000256" key="3">
    <source>
        <dbReference type="ARBA" id="ARBA00023242"/>
    </source>
</evidence>
<dbReference type="RefSeq" id="XP_007768706.1">
    <property type="nucleotide sequence ID" value="XM_007770516.1"/>
</dbReference>
<feature type="domain" description="Zn(2)-C6 fungal-type" evidence="5">
    <location>
        <begin position="127"/>
        <end position="156"/>
    </location>
</feature>
<dbReference type="CDD" id="cd12148">
    <property type="entry name" value="fungal_TF_MHR"/>
    <property type="match status" value="1"/>
</dbReference>
<evidence type="ECO:0000256" key="2">
    <source>
        <dbReference type="ARBA" id="ARBA00022723"/>
    </source>
</evidence>
<dbReference type="EMBL" id="JH711578">
    <property type="protein sequence ID" value="EIW81339.1"/>
    <property type="molecule type" value="Genomic_DNA"/>
</dbReference>
<name>A0A5M3MQ85_CONPW</name>
<dbReference type="GO" id="GO:0008270">
    <property type="term" value="F:zinc ion binding"/>
    <property type="evidence" value="ECO:0007669"/>
    <property type="project" value="InterPro"/>
</dbReference>
<sequence>MIRIANGDTGMHHENMDHQRDGRALVHDPPDLAESSRSPKRARNNSTAQASPSAQPIQPILYPASHSIPHPPPQSMHQIPHSVTPGGHHSGGEGEGVHVSGRGTPEEPHAPPSGSGRKSHSKKQPLSCAECRRLKLRCDRVFPCQSCTKRGCAEICPDGALTSGKGSRFILANTEQLHAKIINMSERIRVLEEALNAAHANTSPPPTIPHPLLSSDQLLIKNALELYSSAAPLPSRPPSGNGVQHHSGNGTVVQNGSPDPHSPVHSISRPLLHDGPGPSSPPRSEAIIKTSPTPSEYSLPPEVARLSASFPLPWATVNPPRPQIYALLPLREEATRLCMIARANALWQYNLDPSETWLPNILHHVYTTPLPEVNFRRVGLLYMLCAMGLLVDLNGEKESPMAEVYHQLARASLCEINVLDEPSLDLLQTLFYMIWYLLIFSDKAQAVAYAWSLSGLAMKLAQSLGLHREGHKSKAIPEESQRRQMLLWELLSLDARLALSLGRPPSISIDHVDCRRPSYTADGMVIAPGCPSYHEWKHSFYEHCLAPVLGTMMSAHEPQYAHVIETDARVRGFLVPDALDIFTSVGVDSLDIHGPAWLGKSRGPREWGLEPGSVAKRQLTMQQVLVSTGREIVLLQLHRNFLTDALSDASEFSYAHRYGPSVIATYGAAARLIATLDAMEKNEPALSKRFMCFWFNAFSGAVALSLIVSRAPSLSLAPYALGELDKVHRLFSKVAEECPRVHQALPLLSKIVEKAHRSYVQWHQTQVPPQRSVSGYAPVSSARTESRDSDGVLADGVSPASFAHVHGELRQLLCAVERDAPPPVREHSPTSWSGKAPFSNVDSDEMLASFRRSGGSYGDVEMHLGGGGQRVGNHTFNLDFGALGSNLENQSSTYMSWF</sequence>
<dbReference type="PANTHER" id="PTHR31001">
    <property type="entry name" value="UNCHARACTERIZED TRANSCRIPTIONAL REGULATORY PROTEIN"/>
    <property type="match status" value="1"/>
</dbReference>
<dbReference type="SMART" id="SM00066">
    <property type="entry name" value="GAL4"/>
    <property type="match status" value="1"/>
</dbReference>
<comment type="subcellular location">
    <subcellularLocation>
        <location evidence="1">Nucleus</location>
    </subcellularLocation>
</comment>